<evidence type="ECO:0000313" key="3">
    <source>
        <dbReference type="Proteomes" id="UP000256763"/>
    </source>
</evidence>
<dbReference type="PANTHER" id="PTHR43798:SF33">
    <property type="entry name" value="HYDROLASE, PUTATIVE (AFU_ORTHOLOGUE AFUA_2G14860)-RELATED"/>
    <property type="match status" value="1"/>
</dbReference>
<keyword evidence="3" id="KW-1185">Reference proteome</keyword>
<sequence>MPVFNDGKQDIYYELYGAAGTPVVSLVNGLSMRTSHWAPYFDLLPKLGCRVLTYDLLGQGQSSKPVLGVSFEEHAVHLAALHEHLGIEKPYVMGISFGGVVVLKYASLFPERIGGLLPVSTFSELDEQLRCHAHNLYKAITRVGFEFYLELLMPLNFTNRFLAGNRALTEVIKRVGVNSNELYGIQNLMESLAHFESMTGELGDIHCPTLIMNAEYDALTPRHLHDLLRRKIENSRLVLVPHMAHAFTLEVPDLTARLIAMFVEQVESGQWRGDQTVWQVDDDFQAEPLLHPCQGNHLRFLPPLAAS</sequence>
<evidence type="ECO:0000313" key="2">
    <source>
        <dbReference type="EMBL" id="RFA35408.1"/>
    </source>
</evidence>
<accession>A0A3E0WRE1</accession>
<dbReference type="PRINTS" id="PR00111">
    <property type="entry name" value="ABHYDROLASE"/>
</dbReference>
<comment type="caution">
    <text evidence="2">The sequence shown here is derived from an EMBL/GenBank/DDBJ whole genome shotgun (WGS) entry which is preliminary data.</text>
</comment>
<dbReference type="GO" id="GO:0016020">
    <property type="term" value="C:membrane"/>
    <property type="evidence" value="ECO:0007669"/>
    <property type="project" value="TreeGrafter"/>
</dbReference>
<dbReference type="EMBL" id="NFZW01000012">
    <property type="protein sequence ID" value="RFA35408.1"/>
    <property type="molecule type" value="Genomic_DNA"/>
</dbReference>
<feature type="domain" description="AB hydrolase-1" evidence="1">
    <location>
        <begin position="22"/>
        <end position="248"/>
    </location>
</feature>
<dbReference type="RefSeq" id="WP_116303126.1">
    <property type="nucleotide sequence ID" value="NZ_NFZV01000017.1"/>
</dbReference>
<name>A0A3E0WRE1_9GAMM</name>
<protein>
    <recommendedName>
        <fullName evidence="1">AB hydrolase-1 domain-containing protein</fullName>
    </recommendedName>
</protein>
<evidence type="ECO:0000259" key="1">
    <source>
        <dbReference type="Pfam" id="PF00561"/>
    </source>
</evidence>
<dbReference type="Proteomes" id="UP000256763">
    <property type="component" value="Unassembled WGS sequence"/>
</dbReference>
<dbReference type="Pfam" id="PF00561">
    <property type="entry name" value="Abhydrolase_1"/>
    <property type="match status" value="1"/>
</dbReference>
<dbReference type="PANTHER" id="PTHR43798">
    <property type="entry name" value="MONOACYLGLYCEROL LIPASE"/>
    <property type="match status" value="1"/>
</dbReference>
<proteinExistence type="predicted"/>
<dbReference type="OrthoDB" id="9780744at2"/>
<dbReference type="InterPro" id="IPR050266">
    <property type="entry name" value="AB_hydrolase_sf"/>
</dbReference>
<organism evidence="2 3">
    <name type="scientific">Alkalilimnicola ehrlichii</name>
    <dbReference type="NCBI Taxonomy" id="351052"/>
    <lineage>
        <taxon>Bacteria</taxon>
        <taxon>Pseudomonadati</taxon>
        <taxon>Pseudomonadota</taxon>
        <taxon>Gammaproteobacteria</taxon>
        <taxon>Chromatiales</taxon>
        <taxon>Ectothiorhodospiraceae</taxon>
        <taxon>Alkalilimnicola</taxon>
    </lineage>
</organism>
<dbReference type="InterPro" id="IPR029058">
    <property type="entry name" value="AB_hydrolase_fold"/>
</dbReference>
<dbReference type="AlphaFoldDB" id="A0A3E0WRE1"/>
<dbReference type="InterPro" id="IPR000073">
    <property type="entry name" value="AB_hydrolase_1"/>
</dbReference>
<dbReference type="SUPFAM" id="SSF53474">
    <property type="entry name" value="alpha/beta-Hydrolases"/>
    <property type="match status" value="1"/>
</dbReference>
<dbReference type="Gene3D" id="3.40.50.1820">
    <property type="entry name" value="alpha/beta hydrolase"/>
    <property type="match status" value="1"/>
</dbReference>
<reference evidence="3" key="1">
    <citation type="submission" date="2017-05" db="EMBL/GenBank/DDBJ databases">
        <authorList>
            <person name="Sharma S."/>
            <person name="Sidhu C."/>
            <person name="Pinnaka A.K."/>
        </authorList>
    </citation>
    <scope>NUCLEOTIDE SEQUENCE [LARGE SCALE GENOMIC DNA]</scope>
    <source>
        <strain evidence="3">AK93</strain>
    </source>
</reference>
<gene>
    <name evidence="2" type="ORF">CAL65_13090</name>
</gene>